<dbReference type="EC" id="2.3.-.-" evidence="4"/>
<evidence type="ECO:0000256" key="1">
    <source>
        <dbReference type="ARBA" id="ARBA00022679"/>
    </source>
</evidence>
<dbReference type="GO" id="GO:0016746">
    <property type="term" value="F:acyltransferase activity"/>
    <property type="evidence" value="ECO:0007669"/>
    <property type="project" value="UniProtKB-KW"/>
</dbReference>
<keyword evidence="5" id="KW-1185">Reference proteome</keyword>
<dbReference type="EMBL" id="JBHTEK010000001">
    <property type="protein sequence ID" value="MFC7666610.1"/>
    <property type="molecule type" value="Genomic_DNA"/>
</dbReference>
<keyword evidence="1 4" id="KW-0808">Transferase</keyword>
<gene>
    <name evidence="4" type="ORF">ACFQT0_03640</name>
</gene>
<dbReference type="Proteomes" id="UP001596513">
    <property type="component" value="Unassembled WGS sequence"/>
</dbReference>
<dbReference type="PROSITE" id="PS51186">
    <property type="entry name" value="GNAT"/>
    <property type="match status" value="1"/>
</dbReference>
<sequence length="153" mass="17385">MAEVRIRPATPNDLETLLRFEQGVIAAERPFDPTLRSEGITYYDLQELITSSQALIIVAEDQQQIVGSGYARIEPAQPYLRHEQYAYLGFMYVEPAYRGRGVNALIMESLKQWAMAQGLKELRLEVYAQNAPAIRAYEKAGFAAHMLEMRMAI</sequence>
<dbReference type="Pfam" id="PF00583">
    <property type="entry name" value="Acetyltransf_1"/>
    <property type="match status" value="1"/>
</dbReference>
<keyword evidence="2 4" id="KW-0012">Acyltransferase</keyword>
<evidence type="ECO:0000313" key="5">
    <source>
        <dbReference type="Proteomes" id="UP001596513"/>
    </source>
</evidence>
<evidence type="ECO:0000313" key="4">
    <source>
        <dbReference type="EMBL" id="MFC7666610.1"/>
    </source>
</evidence>
<proteinExistence type="predicted"/>
<dbReference type="Gene3D" id="3.40.630.30">
    <property type="match status" value="1"/>
</dbReference>
<dbReference type="InterPro" id="IPR016181">
    <property type="entry name" value="Acyl_CoA_acyltransferase"/>
</dbReference>
<dbReference type="InterPro" id="IPR050832">
    <property type="entry name" value="Bact_Acetyltransf"/>
</dbReference>
<comment type="caution">
    <text evidence="4">The sequence shown here is derived from an EMBL/GenBank/DDBJ whole genome shotgun (WGS) entry which is preliminary data.</text>
</comment>
<evidence type="ECO:0000259" key="3">
    <source>
        <dbReference type="PROSITE" id="PS51186"/>
    </source>
</evidence>
<dbReference type="PANTHER" id="PTHR43877">
    <property type="entry name" value="AMINOALKYLPHOSPHONATE N-ACETYLTRANSFERASE-RELATED-RELATED"/>
    <property type="match status" value="1"/>
</dbReference>
<organism evidence="4 5">
    <name type="scientific">Hymenobacter humi</name>
    <dbReference type="NCBI Taxonomy" id="1411620"/>
    <lineage>
        <taxon>Bacteria</taxon>
        <taxon>Pseudomonadati</taxon>
        <taxon>Bacteroidota</taxon>
        <taxon>Cytophagia</taxon>
        <taxon>Cytophagales</taxon>
        <taxon>Hymenobacteraceae</taxon>
        <taxon>Hymenobacter</taxon>
    </lineage>
</organism>
<evidence type="ECO:0000256" key="2">
    <source>
        <dbReference type="ARBA" id="ARBA00023315"/>
    </source>
</evidence>
<dbReference type="InterPro" id="IPR000182">
    <property type="entry name" value="GNAT_dom"/>
</dbReference>
<accession>A0ABW2U2C8</accession>
<dbReference type="PANTHER" id="PTHR43877:SF2">
    <property type="entry name" value="AMINOALKYLPHOSPHONATE N-ACETYLTRANSFERASE-RELATED"/>
    <property type="match status" value="1"/>
</dbReference>
<dbReference type="CDD" id="cd04301">
    <property type="entry name" value="NAT_SF"/>
    <property type="match status" value="1"/>
</dbReference>
<reference evidence="5" key="1">
    <citation type="journal article" date="2019" name="Int. J. Syst. Evol. Microbiol.">
        <title>The Global Catalogue of Microorganisms (GCM) 10K type strain sequencing project: providing services to taxonomists for standard genome sequencing and annotation.</title>
        <authorList>
            <consortium name="The Broad Institute Genomics Platform"/>
            <consortium name="The Broad Institute Genome Sequencing Center for Infectious Disease"/>
            <person name="Wu L."/>
            <person name="Ma J."/>
        </authorList>
    </citation>
    <scope>NUCLEOTIDE SEQUENCE [LARGE SCALE GENOMIC DNA]</scope>
    <source>
        <strain evidence="5">JCM 19635</strain>
    </source>
</reference>
<dbReference type="RefSeq" id="WP_380200462.1">
    <property type="nucleotide sequence ID" value="NZ_JBHTEK010000001.1"/>
</dbReference>
<name>A0ABW2U2C8_9BACT</name>
<protein>
    <submittedName>
        <fullName evidence="4">GNAT family N-acetyltransferase</fullName>
        <ecNumber evidence="4">2.3.-.-</ecNumber>
    </submittedName>
</protein>
<dbReference type="SUPFAM" id="SSF55729">
    <property type="entry name" value="Acyl-CoA N-acyltransferases (Nat)"/>
    <property type="match status" value="1"/>
</dbReference>
<feature type="domain" description="N-acetyltransferase" evidence="3">
    <location>
        <begin position="4"/>
        <end position="153"/>
    </location>
</feature>